<sequence length="150" mass="15900">MKAAEGCGKSGLDRRSDAKPFTTFSFACATAFWPRTMTTAAKVAPAANWQGRFAPVHDALFERGRSLGEAKMRAAAEKAGADLARLDSDLSARGADLQASLGQAPMQAHALALQGTPAFVIESYLGPGAMTYDNLQKVVADARARTAPWR</sequence>
<evidence type="ECO:0000313" key="2">
    <source>
        <dbReference type="EMBL" id="RAI54642.1"/>
    </source>
</evidence>
<dbReference type="SUPFAM" id="SSF52833">
    <property type="entry name" value="Thioredoxin-like"/>
    <property type="match status" value="1"/>
</dbReference>
<dbReference type="Proteomes" id="UP000249065">
    <property type="component" value="Unassembled WGS sequence"/>
</dbReference>
<dbReference type="AlphaFoldDB" id="A0A327LXN9"/>
<dbReference type="GO" id="GO:0016491">
    <property type="term" value="F:oxidoreductase activity"/>
    <property type="evidence" value="ECO:0007669"/>
    <property type="project" value="InterPro"/>
</dbReference>
<dbReference type="Pfam" id="PF01323">
    <property type="entry name" value="DSBA"/>
    <property type="match status" value="1"/>
</dbReference>
<evidence type="ECO:0000313" key="3">
    <source>
        <dbReference type="Proteomes" id="UP000249065"/>
    </source>
</evidence>
<evidence type="ECO:0000259" key="1">
    <source>
        <dbReference type="Pfam" id="PF01323"/>
    </source>
</evidence>
<gene>
    <name evidence="2" type="ORF">DOO78_25530</name>
</gene>
<proteinExistence type="predicted"/>
<dbReference type="InterPro" id="IPR036249">
    <property type="entry name" value="Thioredoxin-like_sf"/>
</dbReference>
<accession>A0A327LXN9</accession>
<keyword evidence="3" id="KW-1185">Reference proteome</keyword>
<comment type="caution">
    <text evidence="2">The sequence shown here is derived from an EMBL/GenBank/DDBJ whole genome shotgun (WGS) entry which is preliminary data.</text>
</comment>
<dbReference type="Gene3D" id="3.40.30.10">
    <property type="entry name" value="Glutaredoxin"/>
    <property type="match status" value="1"/>
</dbReference>
<organism evidence="2 3">
    <name type="scientific">Roseicella frigidaeris</name>
    <dbReference type="NCBI Taxonomy" id="2230885"/>
    <lineage>
        <taxon>Bacteria</taxon>
        <taxon>Pseudomonadati</taxon>
        <taxon>Pseudomonadota</taxon>
        <taxon>Alphaproteobacteria</taxon>
        <taxon>Acetobacterales</taxon>
        <taxon>Roseomonadaceae</taxon>
        <taxon>Roseicella</taxon>
    </lineage>
</organism>
<protein>
    <recommendedName>
        <fullName evidence="1">DSBA-like thioredoxin domain-containing protein</fullName>
    </recommendedName>
</protein>
<name>A0A327LXN9_9PROT</name>
<feature type="domain" description="DSBA-like thioredoxin" evidence="1">
    <location>
        <begin position="37"/>
        <end position="138"/>
    </location>
</feature>
<dbReference type="EMBL" id="QLIX01000043">
    <property type="protein sequence ID" value="RAI54642.1"/>
    <property type="molecule type" value="Genomic_DNA"/>
</dbReference>
<dbReference type="InterPro" id="IPR001853">
    <property type="entry name" value="DSBA-like_thioredoxin_dom"/>
</dbReference>
<reference evidence="3" key="1">
    <citation type="submission" date="2018-06" db="EMBL/GenBank/DDBJ databases">
        <authorList>
            <person name="Khan S.A."/>
        </authorList>
    </citation>
    <scope>NUCLEOTIDE SEQUENCE [LARGE SCALE GENOMIC DNA]</scope>
    <source>
        <strain evidence="3">DB-1506</strain>
    </source>
</reference>